<accession>A0A5C3KJN9</accession>
<evidence type="ECO:0000313" key="2">
    <source>
        <dbReference type="Proteomes" id="UP000307440"/>
    </source>
</evidence>
<dbReference type="Proteomes" id="UP000307440">
    <property type="component" value="Unassembled WGS sequence"/>
</dbReference>
<dbReference type="EMBL" id="ML210297">
    <property type="protein sequence ID" value="TFK20509.1"/>
    <property type="molecule type" value="Genomic_DNA"/>
</dbReference>
<evidence type="ECO:0008006" key="3">
    <source>
        <dbReference type="Google" id="ProtNLM"/>
    </source>
</evidence>
<organism evidence="1 2">
    <name type="scientific">Coprinopsis marcescibilis</name>
    <name type="common">Agaric fungus</name>
    <name type="synonym">Psathyrella marcescibilis</name>
    <dbReference type="NCBI Taxonomy" id="230819"/>
    <lineage>
        <taxon>Eukaryota</taxon>
        <taxon>Fungi</taxon>
        <taxon>Dikarya</taxon>
        <taxon>Basidiomycota</taxon>
        <taxon>Agaricomycotina</taxon>
        <taxon>Agaricomycetes</taxon>
        <taxon>Agaricomycetidae</taxon>
        <taxon>Agaricales</taxon>
        <taxon>Agaricineae</taxon>
        <taxon>Psathyrellaceae</taxon>
        <taxon>Coprinopsis</taxon>
    </lineage>
</organism>
<protein>
    <recommendedName>
        <fullName evidence="3">F-box domain-containing protein</fullName>
    </recommendedName>
</protein>
<gene>
    <name evidence="1" type="ORF">FA15DRAFT_659024</name>
</gene>
<name>A0A5C3KJN9_COPMA</name>
<sequence>MRPHPSIQPIPQEIIHYIIQKLATDKAALRIASSVSSSFRQPCQKLLFSHLTLKPPEISRYAPCEDLVDLLKGSPIIGSYFKSIRIEDTPYHNDELRTGPSLWLTHHKSFAEAFNLIHTAGIQKFSLFANSFASINDRYWWYSLPPRSRQVITRIMQSPALVHFEAHLPAPLAIHLCCGTTVRRLDVISGIGSVAHPGFSERNNEGGGVHLETIALSGCWGIRTLFLCLLQGNDGDQKSEGEGHNCFVDLKAVKKLKACIPSGQIYEYLAALVLECHSLQVFAIDTPFEQGDSHAQHMDFSKCPDLRKIFVRGPRLRGEGQVSDIVKVAAVHLRGVPTANLVEDVHLFFLHSLVGWSSALEKNIIHKLCRQGPWATLDEILSDKDRFPMLKRVRVDLTTTGLRDGDDEDTTDEGVPDAAMNELLRRTEELLPNLKQKGLLELSIVIEEEGVEYGPI</sequence>
<proteinExistence type="predicted"/>
<dbReference type="OrthoDB" id="2745898at2759"/>
<reference evidence="1 2" key="1">
    <citation type="journal article" date="2019" name="Nat. Ecol. Evol.">
        <title>Megaphylogeny resolves global patterns of mushroom evolution.</title>
        <authorList>
            <person name="Varga T."/>
            <person name="Krizsan K."/>
            <person name="Foldi C."/>
            <person name="Dima B."/>
            <person name="Sanchez-Garcia M."/>
            <person name="Sanchez-Ramirez S."/>
            <person name="Szollosi G.J."/>
            <person name="Szarkandi J.G."/>
            <person name="Papp V."/>
            <person name="Albert L."/>
            <person name="Andreopoulos W."/>
            <person name="Angelini C."/>
            <person name="Antonin V."/>
            <person name="Barry K.W."/>
            <person name="Bougher N.L."/>
            <person name="Buchanan P."/>
            <person name="Buyck B."/>
            <person name="Bense V."/>
            <person name="Catcheside P."/>
            <person name="Chovatia M."/>
            <person name="Cooper J."/>
            <person name="Damon W."/>
            <person name="Desjardin D."/>
            <person name="Finy P."/>
            <person name="Geml J."/>
            <person name="Haridas S."/>
            <person name="Hughes K."/>
            <person name="Justo A."/>
            <person name="Karasinski D."/>
            <person name="Kautmanova I."/>
            <person name="Kiss B."/>
            <person name="Kocsube S."/>
            <person name="Kotiranta H."/>
            <person name="LaButti K.M."/>
            <person name="Lechner B.E."/>
            <person name="Liimatainen K."/>
            <person name="Lipzen A."/>
            <person name="Lukacs Z."/>
            <person name="Mihaltcheva S."/>
            <person name="Morgado L.N."/>
            <person name="Niskanen T."/>
            <person name="Noordeloos M.E."/>
            <person name="Ohm R.A."/>
            <person name="Ortiz-Santana B."/>
            <person name="Ovrebo C."/>
            <person name="Racz N."/>
            <person name="Riley R."/>
            <person name="Savchenko A."/>
            <person name="Shiryaev A."/>
            <person name="Soop K."/>
            <person name="Spirin V."/>
            <person name="Szebenyi C."/>
            <person name="Tomsovsky M."/>
            <person name="Tulloss R.E."/>
            <person name="Uehling J."/>
            <person name="Grigoriev I.V."/>
            <person name="Vagvolgyi C."/>
            <person name="Papp T."/>
            <person name="Martin F.M."/>
            <person name="Miettinen O."/>
            <person name="Hibbett D.S."/>
            <person name="Nagy L.G."/>
        </authorList>
    </citation>
    <scope>NUCLEOTIDE SEQUENCE [LARGE SCALE GENOMIC DNA]</scope>
    <source>
        <strain evidence="1 2">CBS 121175</strain>
    </source>
</reference>
<keyword evidence="2" id="KW-1185">Reference proteome</keyword>
<dbReference type="AlphaFoldDB" id="A0A5C3KJN9"/>
<evidence type="ECO:0000313" key="1">
    <source>
        <dbReference type="EMBL" id="TFK20509.1"/>
    </source>
</evidence>